<evidence type="ECO:0000256" key="3">
    <source>
        <dbReference type="ARBA" id="ARBA00022801"/>
    </source>
</evidence>
<dbReference type="Proteomes" id="UP000178681">
    <property type="component" value="Unassembled WGS sequence"/>
</dbReference>
<dbReference type="SMART" id="SM00245">
    <property type="entry name" value="TSPc"/>
    <property type="match status" value="1"/>
</dbReference>
<evidence type="ECO:0000256" key="6">
    <source>
        <dbReference type="SAM" id="Phobius"/>
    </source>
</evidence>
<dbReference type="InterPro" id="IPR001478">
    <property type="entry name" value="PDZ"/>
</dbReference>
<evidence type="ECO:0000256" key="2">
    <source>
        <dbReference type="ARBA" id="ARBA00022670"/>
    </source>
</evidence>
<dbReference type="Pfam" id="PF17820">
    <property type="entry name" value="PDZ_6"/>
    <property type="match status" value="1"/>
</dbReference>
<dbReference type="GO" id="GO:0006508">
    <property type="term" value="P:proteolysis"/>
    <property type="evidence" value="ECO:0007669"/>
    <property type="project" value="UniProtKB-KW"/>
</dbReference>
<gene>
    <name evidence="8" type="ORF">A2872_04515</name>
</gene>
<proteinExistence type="inferred from homology"/>
<dbReference type="PROSITE" id="PS50106">
    <property type="entry name" value="PDZ"/>
    <property type="match status" value="1"/>
</dbReference>
<dbReference type="InterPro" id="IPR055210">
    <property type="entry name" value="CtpA/B_N"/>
</dbReference>
<dbReference type="GO" id="GO:0030288">
    <property type="term" value="C:outer membrane-bounded periplasmic space"/>
    <property type="evidence" value="ECO:0007669"/>
    <property type="project" value="TreeGrafter"/>
</dbReference>
<dbReference type="InterPro" id="IPR005151">
    <property type="entry name" value="Tail-specific_protease"/>
</dbReference>
<dbReference type="AlphaFoldDB" id="A0A1F5YZP6"/>
<keyword evidence="3 5" id="KW-0378">Hydrolase</keyword>
<evidence type="ECO:0000313" key="9">
    <source>
        <dbReference type="Proteomes" id="UP000178681"/>
    </source>
</evidence>
<dbReference type="InterPro" id="IPR036034">
    <property type="entry name" value="PDZ_sf"/>
</dbReference>
<dbReference type="InterPro" id="IPR029045">
    <property type="entry name" value="ClpP/crotonase-like_dom_sf"/>
</dbReference>
<dbReference type="EMBL" id="MFJG01000031">
    <property type="protein sequence ID" value="OGG05651.1"/>
    <property type="molecule type" value="Genomic_DNA"/>
</dbReference>
<dbReference type="SUPFAM" id="SSF50156">
    <property type="entry name" value="PDZ domain-like"/>
    <property type="match status" value="1"/>
</dbReference>
<dbReference type="Gene3D" id="3.30.750.44">
    <property type="match status" value="1"/>
</dbReference>
<dbReference type="SUPFAM" id="SSF52096">
    <property type="entry name" value="ClpP/crotonase"/>
    <property type="match status" value="1"/>
</dbReference>
<protein>
    <recommendedName>
        <fullName evidence="7">PDZ domain-containing protein</fullName>
    </recommendedName>
</protein>
<dbReference type="CDD" id="cd06782">
    <property type="entry name" value="cpPDZ_CPP-like"/>
    <property type="match status" value="1"/>
</dbReference>
<dbReference type="CDD" id="cd07560">
    <property type="entry name" value="Peptidase_S41_CPP"/>
    <property type="match status" value="1"/>
</dbReference>
<keyword evidence="6" id="KW-0812">Transmembrane</keyword>
<keyword evidence="2 5" id="KW-0645">Protease</keyword>
<dbReference type="Pfam" id="PF03572">
    <property type="entry name" value="Peptidase_S41"/>
    <property type="match status" value="1"/>
</dbReference>
<dbReference type="Gene3D" id="2.30.42.10">
    <property type="match status" value="1"/>
</dbReference>
<dbReference type="NCBIfam" id="TIGR00225">
    <property type="entry name" value="prc"/>
    <property type="match status" value="1"/>
</dbReference>
<keyword evidence="6" id="KW-0472">Membrane</keyword>
<comment type="similarity">
    <text evidence="1 5">Belongs to the peptidase S41A family.</text>
</comment>
<dbReference type="GO" id="GO:0007165">
    <property type="term" value="P:signal transduction"/>
    <property type="evidence" value="ECO:0007669"/>
    <property type="project" value="TreeGrafter"/>
</dbReference>
<evidence type="ECO:0000259" key="7">
    <source>
        <dbReference type="PROSITE" id="PS50106"/>
    </source>
</evidence>
<organism evidence="8 9">
    <name type="scientific">Candidatus Gottesmanbacteria bacterium RIFCSPHIGHO2_01_FULL_42_12</name>
    <dbReference type="NCBI Taxonomy" id="1798377"/>
    <lineage>
        <taxon>Bacteria</taxon>
        <taxon>Candidatus Gottesmaniibacteriota</taxon>
    </lineage>
</organism>
<dbReference type="SMART" id="SM00228">
    <property type="entry name" value="PDZ"/>
    <property type="match status" value="1"/>
</dbReference>
<dbReference type="GO" id="GO:0008236">
    <property type="term" value="F:serine-type peptidase activity"/>
    <property type="evidence" value="ECO:0007669"/>
    <property type="project" value="UniProtKB-KW"/>
</dbReference>
<dbReference type="InterPro" id="IPR004447">
    <property type="entry name" value="Peptidase_S41A"/>
</dbReference>
<keyword evidence="6" id="KW-1133">Transmembrane helix</keyword>
<dbReference type="Pfam" id="PF22694">
    <property type="entry name" value="CtpB_N-like"/>
    <property type="match status" value="1"/>
</dbReference>
<dbReference type="Gene3D" id="3.90.226.10">
    <property type="entry name" value="2-enoyl-CoA Hydratase, Chain A, domain 1"/>
    <property type="match status" value="1"/>
</dbReference>
<dbReference type="PANTHER" id="PTHR32060">
    <property type="entry name" value="TAIL-SPECIFIC PROTEASE"/>
    <property type="match status" value="1"/>
</dbReference>
<name>A0A1F5YZP6_9BACT</name>
<evidence type="ECO:0000256" key="5">
    <source>
        <dbReference type="RuleBase" id="RU004404"/>
    </source>
</evidence>
<accession>A0A1F5YZP6</accession>
<dbReference type="InterPro" id="IPR041489">
    <property type="entry name" value="PDZ_6"/>
</dbReference>
<dbReference type="STRING" id="1798377.A2872_04515"/>
<evidence type="ECO:0000256" key="1">
    <source>
        <dbReference type="ARBA" id="ARBA00009179"/>
    </source>
</evidence>
<dbReference type="FunFam" id="2.30.42.10:FF:000063">
    <property type="entry name" value="Peptidase, S41 family"/>
    <property type="match status" value="1"/>
</dbReference>
<sequence>MKLKLSTIRNLIIILIFGVLSGGIGYRLGYQGVTAGIKEFRPDFKIENRVPQNPPAADFTLFWEVWNRVSTQYVDKTKIDPQKMVWGAISGMVAGIGDPYTVFLPPKENKESKESLNGSFEGIGAQLGVKEKRIVVVAPISGAPAELAGLKAGDWITKVDGQETFNWSLPETVSKIRGPKGTKVTLTIIRGDSNKPLEFEIVRDTITIKSVEWKTVDATGSASSTGNVIYLRLSRFGDDTNKDWDNAVDEIKKIEKGKGLVLDLRNNPGGYLQSAVYIASEFLKAGQLVVKQDNNNGTSEEYKVTRVGKLLDIPVVILINEGSASASEILAGAIHDYKRAKLVGEKSFGKGSVQEAQDLPNGAGLHVTISKWLLPLGDWINGKGLTPDVKIELDEAQPDKDLQLIEGIKLLNI</sequence>
<evidence type="ECO:0000256" key="4">
    <source>
        <dbReference type="ARBA" id="ARBA00022825"/>
    </source>
</evidence>
<keyword evidence="4 5" id="KW-0720">Serine protease</keyword>
<comment type="caution">
    <text evidence="8">The sequence shown here is derived from an EMBL/GenBank/DDBJ whole genome shotgun (WGS) entry which is preliminary data.</text>
</comment>
<feature type="domain" description="PDZ" evidence="7">
    <location>
        <begin position="101"/>
        <end position="177"/>
    </location>
</feature>
<reference evidence="8 9" key="1">
    <citation type="journal article" date="2016" name="Nat. Commun.">
        <title>Thousands of microbial genomes shed light on interconnected biogeochemical processes in an aquifer system.</title>
        <authorList>
            <person name="Anantharaman K."/>
            <person name="Brown C.T."/>
            <person name="Hug L.A."/>
            <person name="Sharon I."/>
            <person name="Castelle C.J."/>
            <person name="Probst A.J."/>
            <person name="Thomas B.C."/>
            <person name="Singh A."/>
            <person name="Wilkins M.J."/>
            <person name="Karaoz U."/>
            <person name="Brodie E.L."/>
            <person name="Williams K.H."/>
            <person name="Hubbard S.S."/>
            <person name="Banfield J.F."/>
        </authorList>
    </citation>
    <scope>NUCLEOTIDE SEQUENCE [LARGE SCALE GENOMIC DNA]</scope>
</reference>
<evidence type="ECO:0000313" key="8">
    <source>
        <dbReference type="EMBL" id="OGG05651.1"/>
    </source>
</evidence>
<dbReference type="PANTHER" id="PTHR32060:SF30">
    <property type="entry name" value="CARBOXY-TERMINAL PROCESSING PROTEASE CTPA"/>
    <property type="match status" value="1"/>
</dbReference>
<feature type="transmembrane region" description="Helical" evidence="6">
    <location>
        <begin position="12"/>
        <end position="30"/>
    </location>
</feature>
<dbReference type="GO" id="GO:0004175">
    <property type="term" value="F:endopeptidase activity"/>
    <property type="evidence" value="ECO:0007669"/>
    <property type="project" value="TreeGrafter"/>
</dbReference>